<proteinExistence type="predicted"/>
<dbReference type="RefSeq" id="WP_087130461.1">
    <property type="nucleotide sequence ID" value="NZ_FUKO01000019.1"/>
</dbReference>
<accession>A0A1R4J5C2</accession>
<reference evidence="1 2" key="1">
    <citation type="submission" date="2017-02" db="EMBL/GenBank/DDBJ databases">
        <authorList>
            <person name="Peterson S.W."/>
        </authorList>
    </citation>
    <scope>NUCLEOTIDE SEQUENCE [LARGE SCALE GENOMIC DNA]</scope>
    <source>
        <strain evidence="1 2">B Mb 05.01</strain>
    </source>
</reference>
<evidence type="ECO:0000313" key="1">
    <source>
        <dbReference type="EMBL" id="SJN27286.1"/>
    </source>
</evidence>
<evidence type="ECO:0000313" key="2">
    <source>
        <dbReference type="Proteomes" id="UP000196320"/>
    </source>
</evidence>
<dbReference type="OrthoDB" id="5084227at2"/>
<protein>
    <submittedName>
        <fullName evidence="1">Uncharacterized protein</fullName>
    </submittedName>
</protein>
<dbReference type="AlphaFoldDB" id="A0A1R4J5C2"/>
<gene>
    <name evidence="1" type="ORF">FM104_05495</name>
</gene>
<name>A0A1R4J5C2_9MICO</name>
<dbReference type="EMBL" id="FUKO01000019">
    <property type="protein sequence ID" value="SJN27286.1"/>
    <property type="molecule type" value="Genomic_DNA"/>
</dbReference>
<dbReference type="Proteomes" id="UP000196320">
    <property type="component" value="Unassembled WGS sequence"/>
</dbReference>
<organism evidence="1 2">
    <name type="scientific">Microbacterium esteraromaticum</name>
    <dbReference type="NCBI Taxonomy" id="57043"/>
    <lineage>
        <taxon>Bacteria</taxon>
        <taxon>Bacillati</taxon>
        <taxon>Actinomycetota</taxon>
        <taxon>Actinomycetes</taxon>
        <taxon>Micrococcales</taxon>
        <taxon>Microbacteriaceae</taxon>
        <taxon>Microbacterium</taxon>
    </lineage>
</organism>
<sequence>MSAEHGAAPFHDGASDAAWGDAGLFDPFSADSFGQEIANVDASDWNVDADLLWGDDAPGDFDAGDVPPAPDFFG</sequence>
<keyword evidence="2" id="KW-1185">Reference proteome</keyword>